<protein>
    <submittedName>
        <fullName evidence="3">Prolyl oligopeptidase family serine peptidase</fullName>
    </submittedName>
</protein>
<dbReference type="PANTHER" id="PTHR43056:SF5">
    <property type="entry name" value="PEPTIDASE S9 PROLYL OLIGOPEPTIDASE CATALYTIC DOMAIN-CONTAINING PROTEIN"/>
    <property type="match status" value="1"/>
</dbReference>
<dbReference type="RefSeq" id="WP_233677872.1">
    <property type="nucleotide sequence ID" value="NZ_JAJUOS010000014.1"/>
</dbReference>
<reference evidence="3 4" key="1">
    <citation type="submission" date="2021-12" db="EMBL/GenBank/DDBJ databases">
        <title>Sinirhodobacter sp. WL0062 is a bacterium isolated from seawater.</title>
        <authorList>
            <person name="Wang L."/>
            <person name="He W."/>
            <person name="Zhang D.-F."/>
        </authorList>
    </citation>
    <scope>NUCLEOTIDE SEQUENCE [LARGE SCALE GENOMIC DNA]</scope>
    <source>
        <strain evidence="3 4">WL0062</strain>
    </source>
</reference>
<dbReference type="Gene3D" id="3.40.50.1820">
    <property type="entry name" value="alpha/beta hydrolase"/>
    <property type="match status" value="1"/>
</dbReference>
<dbReference type="InterPro" id="IPR001375">
    <property type="entry name" value="Peptidase_S9_cat"/>
</dbReference>
<dbReference type="EMBL" id="JAJUOS010000014">
    <property type="protein sequence ID" value="MCE5974937.1"/>
    <property type="molecule type" value="Genomic_DNA"/>
</dbReference>
<name>A0ABS8YYP2_9RHOB</name>
<dbReference type="InterPro" id="IPR029058">
    <property type="entry name" value="AB_hydrolase_fold"/>
</dbReference>
<dbReference type="PANTHER" id="PTHR43056">
    <property type="entry name" value="PEPTIDASE S9 PROLYL OLIGOPEPTIDASE"/>
    <property type="match status" value="1"/>
</dbReference>
<comment type="caution">
    <text evidence="3">The sequence shown here is derived from an EMBL/GenBank/DDBJ whole genome shotgun (WGS) entry which is preliminary data.</text>
</comment>
<dbReference type="Pfam" id="PF00326">
    <property type="entry name" value="Peptidase_S9"/>
    <property type="match status" value="1"/>
</dbReference>
<feature type="region of interest" description="Disordered" evidence="1">
    <location>
        <begin position="1"/>
        <end position="21"/>
    </location>
</feature>
<evidence type="ECO:0000259" key="2">
    <source>
        <dbReference type="Pfam" id="PF00326"/>
    </source>
</evidence>
<proteinExistence type="predicted"/>
<dbReference type="SUPFAM" id="SSF69322">
    <property type="entry name" value="Tricorn protease domain 2"/>
    <property type="match status" value="1"/>
</dbReference>
<dbReference type="SUPFAM" id="SSF53474">
    <property type="entry name" value="alpha/beta-Hydrolases"/>
    <property type="match status" value="1"/>
</dbReference>
<keyword evidence="4" id="KW-1185">Reference proteome</keyword>
<gene>
    <name evidence="3" type="ORF">LZA78_15750</name>
</gene>
<dbReference type="InterPro" id="IPR050585">
    <property type="entry name" value="Xaa-Pro_dipeptidyl-ppase/CocE"/>
</dbReference>
<sequence length="687" mass="75220">MPEPVEKRHFGSWASPISPNTLAPNARKIEQVCVDNADIYWIETRPEQGGRSTIMRQSAEGQQTEILPRWFNARTLVNSYGGGAMSVRGATVIFTQFSRETFPKTSDQRVHRLDPGKTPVPITPPAAASYADFEIDPDRRAVYCVMEEQTFLTNGQATQSLVALDLDGVKPPRILAQGEDFYAAPRLSPDGTQLAWLSWSYPSMPWEGTRLWTAKVDPSGVLRDINLLAGAPAMRTDGARNPVLKRLMRYSDDAIGQPAWSPQGSLYALSDRVEIDGDRWLNLCSARNGQLEPVTLRTAEFGAPAWQLGGSSFSFLSDGRILAAFTSNGVWALAVIDPETGKAGDLDTPFTEIAHLHVSKDNAIFVGGSFTEPAALIRLDPHTGAYERLRETTEKMDEEIRRCISVPEPISFPTGEDGSAQSNAFFYAPCNPCFEGAEDETPPLILLVHGGPTAAASASLNLTIQFFTSRGFAVADMNYRGSTGFGRSYRRAMYGHWGEVDVEDCVALVKALAKRATIDPNRVISRGGSSGGYTTLALAAFTDLLSVAASYYGISDLEMIAKITDKLEAHYAELLIGPYPSASKLFRARSPLYHAQKIACPIILFQGLEDPVVPPAQAQMLIDEMNARKLPLAYEFYADESHGFRKAESIIQSLEEELSFYGTILGFTPAGSLRTPQIHNLGTIQEE</sequence>
<organism evidence="3 4">
    <name type="scientific">Rhodobacter flavimaris</name>
    <dbReference type="NCBI Taxonomy" id="2907145"/>
    <lineage>
        <taxon>Bacteria</taxon>
        <taxon>Pseudomonadati</taxon>
        <taxon>Pseudomonadota</taxon>
        <taxon>Alphaproteobacteria</taxon>
        <taxon>Rhodobacterales</taxon>
        <taxon>Rhodobacter group</taxon>
        <taxon>Rhodobacter</taxon>
    </lineage>
</organism>
<dbReference type="Gene3D" id="2.120.10.30">
    <property type="entry name" value="TolB, C-terminal domain"/>
    <property type="match status" value="1"/>
</dbReference>
<dbReference type="InterPro" id="IPR011042">
    <property type="entry name" value="6-blade_b-propeller_TolB-like"/>
</dbReference>
<evidence type="ECO:0000313" key="4">
    <source>
        <dbReference type="Proteomes" id="UP001521181"/>
    </source>
</evidence>
<feature type="domain" description="Peptidase S9 prolyl oligopeptidase catalytic" evidence="2">
    <location>
        <begin position="460"/>
        <end position="666"/>
    </location>
</feature>
<evidence type="ECO:0000313" key="3">
    <source>
        <dbReference type="EMBL" id="MCE5974937.1"/>
    </source>
</evidence>
<dbReference type="Proteomes" id="UP001521181">
    <property type="component" value="Unassembled WGS sequence"/>
</dbReference>
<evidence type="ECO:0000256" key="1">
    <source>
        <dbReference type="SAM" id="MobiDB-lite"/>
    </source>
</evidence>
<accession>A0ABS8YYP2</accession>